<keyword evidence="3" id="KW-1185">Reference proteome</keyword>
<dbReference type="Proteomes" id="UP000290288">
    <property type="component" value="Unassembled WGS sequence"/>
</dbReference>
<feature type="compositionally biased region" description="Basic and acidic residues" evidence="1">
    <location>
        <begin position="237"/>
        <end position="249"/>
    </location>
</feature>
<feature type="compositionally biased region" description="Polar residues" evidence="1">
    <location>
        <begin position="97"/>
        <end position="107"/>
    </location>
</feature>
<gene>
    <name evidence="2" type="ORF">EST38_g6032</name>
</gene>
<feature type="compositionally biased region" description="Acidic residues" evidence="1">
    <location>
        <begin position="141"/>
        <end position="158"/>
    </location>
</feature>
<feature type="region of interest" description="Disordered" evidence="1">
    <location>
        <begin position="1"/>
        <end position="322"/>
    </location>
</feature>
<protein>
    <submittedName>
        <fullName evidence="2">Uncharacterized protein</fullName>
    </submittedName>
</protein>
<evidence type="ECO:0000313" key="3">
    <source>
        <dbReference type="Proteomes" id="UP000290288"/>
    </source>
</evidence>
<evidence type="ECO:0000313" key="2">
    <source>
        <dbReference type="EMBL" id="RXW19828.1"/>
    </source>
</evidence>
<feature type="compositionally biased region" description="Acidic residues" evidence="1">
    <location>
        <begin position="253"/>
        <end position="272"/>
    </location>
</feature>
<dbReference type="EMBL" id="SDEE01000181">
    <property type="protein sequence ID" value="RXW19828.1"/>
    <property type="molecule type" value="Genomic_DNA"/>
</dbReference>
<sequence length="554" mass="60001">MTLKAYQEPVADDQAGQLGEKPGNHVSQSPLTPSRSPNVSWSTSTSPGGRLPQPSSPSPSSRKRKRSHGESSLPQAPRNSKASKLVPGLSDDESPTTHRNGATTLPRKSSRSERENRHSANASRPRRVQGSTEPQPSSAQSEDEDSTFPDFDLDEFAAEIEQHLNSPDEGHGREENEARTLQHRELAHQPATGHLPDTQVESSSASFINREGKATGLQTGYERERLYADSLSTGHVTDSKLSKGKEKAALENYSDEEDYDTNESDEDDEESDSPSSSSHDVAPSASAVQVSDPGRSKDANVGDGNEDNTDKLTGDASSTSALSNTVRDELWCQHGRALELEELNQAADPYRLVKADGLGAVAADVLGKMSKPPPPLYMEDTTKNKEWVDQGQGWKYFLKLRDHSVNKLAPSNGPSSTSFTSVAPARNAARPAVGPSAREIATTSSNATLVPTEECHELHIETSGPLFSVSLHGTIRAPSEITIQCPIAVPVNNIYGQFRFGTFKGIEDLVNTLVWTGCLEFDAGGQRVNNRFILVRHDSPNAPGKWKILKPKSN</sequence>
<dbReference type="OrthoDB" id="10421335at2759"/>
<comment type="caution">
    <text evidence="2">The sequence shown here is derived from an EMBL/GenBank/DDBJ whole genome shotgun (WGS) entry which is preliminary data.</text>
</comment>
<feature type="compositionally biased region" description="Polar residues" evidence="1">
    <location>
        <begin position="25"/>
        <end position="45"/>
    </location>
</feature>
<reference evidence="2 3" key="1">
    <citation type="submission" date="2019-01" db="EMBL/GenBank/DDBJ databases">
        <title>Draft genome sequence of Psathyrella aberdarensis IHI B618.</title>
        <authorList>
            <person name="Buettner E."/>
            <person name="Kellner H."/>
        </authorList>
    </citation>
    <scope>NUCLEOTIDE SEQUENCE [LARGE SCALE GENOMIC DNA]</scope>
    <source>
        <strain evidence="2 3">IHI B618</strain>
    </source>
</reference>
<accession>A0A4V1Q3U7</accession>
<feature type="compositionally biased region" description="Polar residues" evidence="1">
    <location>
        <begin position="70"/>
        <end position="82"/>
    </location>
</feature>
<organism evidence="2 3">
    <name type="scientific">Candolleomyces aberdarensis</name>
    <dbReference type="NCBI Taxonomy" id="2316362"/>
    <lineage>
        <taxon>Eukaryota</taxon>
        <taxon>Fungi</taxon>
        <taxon>Dikarya</taxon>
        <taxon>Basidiomycota</taxon>
        <taxon>Agaricomycotina</taxon>
        <taxon>Agaricomycetes</taxon>
        <taxon>Agaricomycetidae</taxon>
        <taxon>Agaricales</taxon>
        <taxon>Agaricineae</taxon>
        <taxon>Psathyrellaceae</taxon>
        <taxon>Candolleomyces</taxon>
    </lineage>
</organism>
<proteinExistence type="predicted"/>
<dbReference type="AlphaFoldDB" id="A0A4V1Q3U7"/>
<feature type="compositionally biased region" description="Basic and acidic residues" evidence="1">
    <location>
        <begin position="160"/>
        <end position="187"/>
    </location>
</feature>
<feature type="compositionally biased region" description="Polar residues" evidence="1">
    <location>
        <begin position="129"/>
        <end position="140"/>
    </location>
</feature>
<name>A0A4V1Q3U7_9AGAR</name>
<evidence type="ECO:0000256" key="1">
    <source>
        <dbReference type="SAM" id="MobiDB-lite"/>
    </source>
</evidence>